<dbReference type="InterPro" id="IPR023828">
    <property type="entry name" value="Peptidase_S8_Ser-AS"/>
</dbReference>
<dbReference type="InterPro" id="IPR050131">
    <property type="entry name" value="Peptidase_S8_subtilisin-like"/>
</dbReference>
<evidence type="ECO:0000259" key="10">
    <source>
        <dbReference type="Pfam" id="PF00082"/>
    </source>
</evidence>
<dbReference type="GO" id="GO:0004252">
    <property type="term" value="F:serine-type endopeptidase activity"/>
    <property type="evidence" value="ECO:0007669"/>
    <property type="project" value="UniProtKB-UniRule"/>
</dbReference>
<feature type="signal peptide" evidence="9">
    <location>
        <begin position="1"/>
        <end position="22"/>
    </location>
</feature>
<dbReference type="PANTHER" id="PTHR43806:SF11">
    <property type="entry name" value="CEREVISIN-RELATED"/>
    <property type="match status" value="1"/>
</dbReference>
<dbReference type="eggNOG" id="COG1404">
    <property type="taxonomic scope" value="Bacteria"/>
</dbReference>
<dbReference type="InterPro" id="IPR015500">
    <property type="entry name" value="Peptidase_S8_subtilisin-rel"/>
</dbReference>
<reference evidence="11 12" key="1">
    <citation type="submission" date="2010-12" db="EMBL/GenBank/DDBJ databases">
        <title>Complete sequence of Desulfurispirillum indicum S5.</title>
        <authorList>
            <consortium name="US DOE Joint Genome Institute"/>
            <person name="Lucas S."/>
            <person name="Copeland A."/>
            <person name="Lapidus A."/>
            <person name="Cheng J.-F."/>
            <person name="Goodwin L."/>
            <person name="Pitluck S."/>
            <person name="Chertkov O."/>
            <person name="Held B."/>
            <person name="Detter J.C."/>
            <person name="Han C."/>
            <person name="Tapia R."/>
            <person name="Land M."/>
            <person name="Hauser L."/>
            <person name="Kyrpides N."/>
            <person name="Ivanova N."/>
            <person name="Mikhailova N."/>
            <person name="Haggblom M."/>
            <person name="Rauschenbach I."/>
            <person name="Bini E."/>
            <person name="Woyke T."/>
        </authorList>
    </citation>
    <scope>NUCLEOTIDE SEQUENCE [LARGE SCALE GENOMIC DNA]</scope>
    <source>
        <strain evidence="12">ATCC BAA-1389 / DSM 22839 / S5</strain>
    </source>
</reference>
<protein>
    <submittedName>
        <fullName evidence="11">Peptidase S8 and S53 subtilisin kexin sedolisin</fullName>
    </submittedName>
</protein>
<organism evidence="11 12">
    <name type="scientific">Desulfurispirillum indicum (strain ATCC BAA-1389 / DSM 22839 / S5)</name>
    <dbReference type="NCBI Taxonomy" id="653733"/>
    <lineage>
        <taxon>Bacteria</taxon>
        <taxon>Pseudomonadati</taxon>
        <taxon>Chrysiogenota</taxon>
        <taxon>Chrysiogenia</taxon>
        <taxon>Chrysiogenales</taxon>
        <taxon>Chrysiogenaceae</taxon>
        <taxon>Desulfurispirillum</taxon>
    </lineage>
</organism>
<dbReference type="RefSeq" id="WP_013506196.1">
    <property type="nucleotide sequence ID" value="NC_014836.1"/>
</dbReference>
<accession>E6W097</accession>
<dbReference type="HOGENOM" id="CLU_519471_0_0_0"/>
<evidence type="ECO:0000256" key="9">
    <source>
        <dbReference type="SAM" id="SignalP"/>
    </source>
</evidence>
<comment type="similarity">
    <text evidence="1 6 7">Belongs to the peptidase S8 family.</text>
</comment>
<evidence type="ECO:0000256" key="8">
    <source>
        <dbReference type="SAM" id="Coils"/>
    </source>
</evidence>
<feature type="active site" description="Charge relay system" evidence="5 6">
    <location>
        <position position="151"/>
    </location>
</feature>
<dbReference type="GO" id="GO:0006508">
    <property type="term" value="P:proteolysis"/>
    <property type="evidence" value="ECO:0007669"/>
    <property type="project" value="UniProtKB-KW"/>
</dbReference>
<dbReference type="Proteomes" id="UP000002572">
    <property type="component" value="Chromosome"/>
</dbReference>
<evidence type="ECO:0000256" key="7">
    <source>
        <dbReference type="RuleBase" id="RU003355"/>
    </source>
</evidence>
<evidence type="ECO:0000256" key="5">
    <source>
        <dbReference type="PIRSR" id="PIRSR615500-1"/>
    </source>
</evidence>
<dbReference type="PANTHER" id="PTHR43806">
    <property type="entry name" value="PEPTIDASE S8"/>
    <property type="match status" value="1"/>
</dbReference>
<keyword evidence="12" id="KW-1185">Reference proteome</keyword>
<dbReference type="PROSITE" id="PS00138">
    <property type="entry name" value="SUBTILASE_SER"/>
    <property type="match status" value="1"/>
</dbReference>
<evidence type="ECO:0000256" key="2">
    <source>
        <dbReference type="ARBA" id="ARBA00022670"/>
    </source>
</evidence>
<feature type="chain" id="PRO_5003213839" evidence="9">
    <location>
        <begin position="23"/>
        <end position="524"/>
    </location>
</feature>
<keyword evidence="8" id="KW-0175">Coiled coil</keyword>
<dbReference type="EMBL" id="CP002432">
    <property type="protein sequence ID" value="ADU66315.1"/>
    <property type="molecule type" value="Genomic_DNA"/>
</dbReference>
<dbReference type="Gene3D" id="3.40.50.200">
    <property type="entry name" value="Peptidase S8/S53 domain"/>
    <property type="match status" value="1"/>
</dbReference>
<keyword evidence="4 6" id="KW-0720">Serine protease</keyword>
<dbReference type="InterPro" id="IPR023827">
    <property type="entry name" value="Peptidase_S8_Asp-AS"/>
</dbReference>
<dbReference type="PROSITE" id="PS51892">
    <property type="entry name" value="SUBTILASE"/>
    <property type="match status" value="1"/>
</dbReference>
<dbReference type="STRING" id="653733.Selin_1585"/>
<keyword evidence="3 6" id="KW-0378">Hydrolase</keyword>
<evidence type="ECO:0000256" key="3">
    <source>
        <dbReference type="ARBA" id="ARBA00022801"/>
    </source>
</evidence>
<keyword evidence="9" id="KW-0732">Signal</keyword>
<evidence type="ECO:0000256" key="1">
    <source>
        <dbReference type="ARBA" id="ARBA00011073"/>
    </source>
</evidence>
<dbReference type="InParanoid" id="E6W097"/>
<proteinExistence type="inferred from homology"/>
<evidence type="ECO:0000256" key="4">
    <source>
        <dbReference type="ARBA" id="ARBA00022825"/>
    </source>
</evidence>
<dbReference type="InterPro" id="IPR022398">
    <property type="entry name" value="Peptidase_S8_His-AS"/>
</dbReference>
<dbReference type="SUPFAM" id="SSF52743">
    <property type="entry name" value="Subtilisin-like"/>
    <property type="match status" value="1"/>
</dbReference>
<name>E6W097_DESIS</name>
<dbReference type="PROSITE" id="PS00137">
    <property type="entry name" value="SUBTILASE_HIS"/>
    <property type="match status" value="1"/>
</dbReference>
<evidence type="ECO:0000313" key="11">
    <source>
        <dbReference type="EMBL" id="ADU66315.1"/>
    </source>
</evidence>
<dbReference type="InterPro" id="IPR036852">
    <property type="entry name" value="Peptidase_S8/S53_dom_sf"/>
</dbReference>
<feature type="active site" description="Charge relay system" evidence="5 6">
    <location>
        <position position="361"/>
    </location>
</feature>
<dbReference type="PROSITE" id="PS00136">
    <property type="entry name" value="SUBTILASE_ASP"/>
    <property type="match status" value="1"/>
</dbReference>
<evidence type="ECO:0000313" key="12">
    <source>
        <dbReference type="Proteomes" id="UP000002572"/>
    </source>
</evidence>
<feature type="active site" description="Charge relay system" evidence="5 6">
    <location>
        <position position="187"/>
    </location>
</feature>
<dbReference type="PRINTS" id="PR00723">
    <property type="entry name" value="SUBTILISIN"/>
</dbReference>
<dbReference type="Pfam" id="PF00082">
    <property type="entry name" value="Peptidase_S8"/>
    <property type="match status" value="1"/>
</dbReference>
<feature type="coiled-coil region" evidence="8">
    <location>
        <begin position="445"/>
        <end position="479"/>
    </location>
</feature>
<evidence type="ECO:0000256" key="6">
    <source>
        <dbReference type="PROSITE-ProRule" id="PRU01240"/>
    </source>
</evidence>
<keyword evidence="2 6" id="KW-0645">Protease</keyword>
<dbReference type="AlphaFoldDB" id="E6W097"/>
<dbReference type="OrthoDB" id="9798386at2"/>
<gene>
    <name evidence="11" type="ordered locus">Selin_1585</name>
</gene>
<sequence>MKFPIRLSCLIAIFCQWAAAQAPIEHIIIKPTPGALATSLSAIHQNESLKAAAPSLEFDSALAGGAYRLRLPYAMSPAEAEAYVLSLHSHLDLEYAEPDWRVYPAVIPNDSYYQHEQWNLHSPNISNYGIDMPGAWAITTGSAEITVAVIDTGIVSHEDIEDNRILPGLNLQNKLLAPIDPDGGDVHGTHVTGIIAAQSDNGIGIAGIDWNAQILPVRAIGFNFGSITTLSEGIRWAAGDDSVYNSTVNLNVANVINLSVQTDGDRECSSTLQDAINFAVANDIIVVAAAGNFNLDSTGTSPANCKNVISVGATTYDGNRASYSNYGNMVTLSAPGGAIVGNYKILSTMSNNNYGYLSGTSMAAPHVAGVISLMLAANPLLSQEDIELILIGSATLFPADSDCHSKGCGAGILNAHRALEFASTYDEHLRSLLQNYARLVKNTDYSNLVGQHEKLQAEYEQLQQQILEQEQLQQSQQERIEKRLLGSSGSSSSGGCGAGSSSDATLPAAFSLAGIYLLRPRRNP</sequence>
<dbReference type="InterPro" id="IPR000209">
    <property type="entry name" value="Peptidase_S8/S53_dom"/>
</dbReference>
<dbReference type="KEGG" id="din:Selin_1585"/>
<feature type="domain" description="Peptidase S8/S53" evidence="10">
    <location>
        <begin position="144"/>
        <end position="395"/>
    </location>
</feature>